<sequence>MDVTSTAELRQDPAELMIAFQAKCGMPLRPEHIEGSTIVPSPRDHKHNAGGGAGSGS</sequence>
<dbReference type="RefSeq" id="WP_165266651.1">
    <property type="nucleotide sequence ID" value="NZ_JAAKZY010000182.1"/>
</dbReference>
<gene>
    <name evidence="2" type="ORF">G5C60_38435</name>
</gene>
<feature type="region of interest" description="Disordered" evidence="1">
    <location>
        <begin position="31"/>
        <end position="57"/>
    </location>
</feature>
<dbReference type="Proteomes" id="UP000472335">
    <property type="component" value="Unassembled WGS sequence"/>
</dbReference>
<evidence type="ECO:0000313" key="2">
    <source>
        <dbReference type="EMBL" id="NGO13323.1"/>
    </source>
</evidence>
<accession>A0A6G4VHS1</accession>
<organism evidence="2 3">
    <name type="scientific">Streptomyces scabichelini</name>
    <dbReference type="NCBI Taxonomy" id="2711217"/>
    <lineage>
        <taxon>Bacteria</taxon>
        <taxon>Bacillati</taxon>
        <taxon>Actinomycetota</taxon>
        <taxon>Actinomycetes</taxon>
        <taxon>Kitasatosporales</taxon>
        <taxon>Streptomycetaceae</taxon>
        <taxon>Streptomyces</taxon>
    </lineage>
</organism>
<proteinExistence type="predicted"/>
<reference evidence="2 3" key="1">
    <citation type="submission" date="2020-02" db="EMBL/GenBank/DDBJ databases">
        <title>Whole-genome analyses of novel actinobacteria.</title>
        <authorList>
            <person name="Sahin N."/>
            <person name="Gencbay T."/>
        </authorList>
    </citation>
    <scope>NUCLEOTIDE SEQUENCE [LARGE SCALE GENOMIC DNA]</scope>
    <source>
        <strain evidence="2 3">HC44</strain>
    </source>
</reference>
<name>A0A6G4VHS1_9ACTN</name>
<protein>
    <submittedName>
        <fullName evidence="2">Uncharacterized protein</fullName>
    </submittedName>
</protein>
<evidence type="ECO:0000313" key="3">
    <source>
        <dbReference type="Proteomes" id="UP000472335"/>
    </source>
</evidence>
<dbReference type="EMBL" id="JAAKZY010000182">
    <property type="protein sequence ID" value="NGO13323.1"/>
    <property type="molecule type" value="Genomic_DNA"/>
</dbReference>
<evidence type="ECO:0000256" key="1">
    <source>
        <dbReference type="SAM" id="MobiDB-lite"/>
    </source>
</evidence>
<dbReference type="AlphaFoldDB" id="A0A6G4VHS1"/>
<keyword evidence="3" id="KW-1185">Reference proteome</keyword>
<comment type="caution">
    <text evidence="2">The sequence shown here is derived from an EMBL/GenBank/DDBJ whole genome shotgun (WGS) entry which is preliminary data.</text>
</comment>